<keyword evidence="2" id="KW-1185">Reference proteome</keyword>
<dbReference type="OrthoDB" id="5954088at2759"/>
<accession>A0A3M7RQY0</accession>
<gene>
    <name evidence="1" type="ORF">BpHYR1_002254</name>
</gene>
<organism evidence="1 2">
    <name type="scientific">Brachionus plicatilis</name>
    <name type="common">Marine rotifer</name>
    <name type="synonym">Brachionus muelleri</name>
    <dbReference type="NCBI Taxonomy" id="10195"/>
    <lineage>
        <taxon>Eukaryota</taxon>
        <taxon>Metazoa</taxon>
        <taxon>Spiralia</taxon>
        <taxon>Gnathifera</taxon>
        <taxon>Rotifera</taxon>
        <taxon>Eurotatoria</taxon>
        <taxon>Monogononta</taxon>
        <taxon>Pseudotrocha</taxon>
        <taxon>Ploima</taxon>
        <taxon>Brachionidae</taxon>
        <taxon>Brachionus</taxon>
    </lineage>
</organism>
<dbReference type="EMBL" id="REGN01002882">
    <property type="protein sequence ID" value="RNA25698.1"/>
    <property type="molecule type" value="Genomic_DNA"/>
</dbReference>
<protein>
    <submittedName>
        <fullName evidence="1">Subfamily C member 14</fullName>
    </submittedName>
</protein>
<dbReference type="Proteomes" id="UP000276133">
    <property type="component" value="Unassembled WGS sequence"/>
</dbReference>
<proteinExistence type="predicted"/>
<evidence type="ECO:0000313" key="1">
    <source>
        <dbReference type="EMBL" id="RNA25698.1"/>
    </source>
</evidence>
<dbReference type="STRING" id="10195.A0A3M7RQY0"/>
<feature type="non-terminal residue" evidence="1">
    <location>
        <position position="1"/>
    </location>
</feature>
<comment type="caution">
    <text evidence="1">The sequence shown here is derived from an EMBL/GenBank/DDBJ whole genome shotgun (WGS) entry which is preliminary data.</text>
</comment>
<name>A0A3M7RQY0_BRAPC</name>
<sequence length="295" mass="33682">ETGFYESLFIALRNIMNEIFQEVNNKSNVFEDIIDEENDYYYTANQEYYDQSMKSQALKDNKALLSTEIIQLFCIVPSFYDFLNNSEGLIEILNLSIGDSRMYLAVEALLEDAKQQNKTKIQICEELGSFITNLLKLNARQLINKKTKAKNVKVQKIFHQVPREPTCESLDVHGTTAQIQNTVHIGRSSIRSASTTRSVASAPRSARFLSPVNNANNTINEDFKRIPNLDDLIIIGRKRIGKIVKLEKDYVAEVKFDSSGTLSLTLFLNLSIFVNINFKMMSLERSLENFMIAHN</sequence>
<evidence type="ECO:0000313" key="2">
    <source>
        <dbReference type="Proteomes" id="UP000276133"/>
    </source>
</evidence>
<dbReference type="AlphaFoldDB" id="A0A3M7RQY0"/>
<reference evidence="1 2" key="1">
    <citation type="journal article" date="2018" name="Sci. Rep.">
        <title>Genomic signatures of local adaptation to the degree of environmental predictability in rotifers.</title>
        <authorList>
            <person name="Franch-Gras L."/>
            <person name="Hahn C."/>
            <person name="Garcia-Roger E.M."/>
            <person name="Carmona M.J."/>
            <person name="Serra M."/>
            <person name="Gomez A."/>
        </authorList>
    </citation>
    <scope>NUCLEOTIDE SEQUENCE [LARGE SCALE GENOMIC DNA]</scope>
    <source>
        <strain evidence="1">HYR1</strain>
    </source>
</reference>